<feature type="repeat" description="ANK" evidence="4">
    <location>
        <begin position="251"/>
        <end position="283"/>
    </location>
</feature>
<dbReference type="PROSITE" id="PS50297">
    <property type="entry name" value="ANK_REP_REGION"/>
    <property type="match status" value="9"/>
</dbReference>
<keyword evidence="2" id="KW-0677">Repeat</keyword>
<dbReference type="PANTHER" id="PTHR24173">
    <property type="entry name" value="ANKYRIN REPEAT CONTAINING"/>
    <property type="match status" value="1"/>
</dbReference>
<dbReference type="InterPro" id="IPR036770">
    <property type="entry name" value="Ankyrin_rpt-contain_sf"/>
</dbReference>
<protein>
    <submittedName>
        <fullName evidence="7">Ankyrin repeat and SOCS box containing 2b</fullName>
    </submittedName>
</protein>
<reference evidence="7" key="1">
    <citation type="submission" date="2025-08" db="UniProtKB">
        <authorList>
            <consortium name="Ensembl"/>
        </authorList>
    </citation>
    <scope>IDENTIFICATION</scope>
</reference>
<dbReference type="PANTHER" id="PTHR24173:SF33">
    <property type="entry name" value="ANKYRIN REPEAT AND SOCS BOX PROTEIN 2"/>
    <property type="match status" value="1"/>
</dbReference>
<dbReference type="KEGG" id="pki:111838930"/>
<dbReference type="Pfam" id="PF07525">
    <property type="entry name" value="SOCS_box"/>
    <property type="match status" value="1"/>
</dbReference>
<keyword evidence="8" id="KW-1185">Reference proteome</keyword>
<dbReference type="GO" id="GO:0016567">
    <property type="term" value="P:protein ubiquitination"/>
    <property type="evidence" value="ECO:0007669"/>
    <property type="project" value="UniProtKB-UniPathway"/>
</dbReference>
<dbReference type="Pfam" id="PF12796">
    <property type="entry name" value="Ank_2"/>
    <property type="match status" value="3"/>
</dbReference>
<dbReference type="OrthoDB" id="539213at2759"/>
<evidence type="ECO:0000313" key="8">
    <source>
        <dbReference type="Proteomes" id="UP000261540"/>
    </source>
</evidence>
<feature type="repeat" description="ANK" evidence="4">
    <location>
        <begin position="391"/>
        <end position="423"/>
    </location>
</feature>
<dbReference type="RefSeq" id="XP_072555293.1">
    <property type="nucleotide sequence ID" value="XM_072699192.1"/>
</dbReference>
<organism evidence="7 8">
    <name type="scientific">Paramormyrops kingsleyae</name>
    <dbReference type="NCBI Taxonomy" id="1676925"/>
    <lineage>
        <taxon>Eukaryota</taxon>
        <taxon>Metazoa</taxon>
        <taxon>Chordata</taxon>
        <taxon>Craniata</taxon>
        <taxon>Vertebrata</taxon>
        <taxon>Euteleostomi</taxon>
        <taxon>Actinopterygii</taxon>
        <taxon>Neopterygii</taxon>
        <taxon>Teleostei</taxon>
        <taxon>Osteoglossocephala</taxon>
        <taxon>Osteoglossomorpha</taxon>
        <taxon>Osteoglossiformes</taxon>
        <taxon>Mormyridae</taxon>
        <taxon>Paramormyrops</taxon>
    </lineage>
</organism>
<evidence type="ECO:0000313" key="7">
    <source>
        <dbReference type="Ensembl" id="ENSPKIP00000020453.1"/>
    </source>
</evidence>
<feature type="repeat" description="ANK" evidence="4">
    <location>
        <begin position="185"/>
        <end position="217"/>
    </location>
</feature>
<evidence type="ECO:0000259" key="6">
    <source>
        <dbReference type="PROSITE" id="PS50225"/>
    </source>
</evidence>
<feature type="repeat" description="ANK" evidence="4">
    <location>
        <begin position="349"/>
        <end position="381"/>
    </location>
</feature>
<dbReference type="InterPro" id="IPR036036">
    <property type="entry name" value="SOCS_box-like_dom_sf"/>
</dbReference>
<dbReference type="RefSeq" id="XP_023658181.1">
    <property type="nucleotide sequence ID" value="XM_023802413.2"/>
</dbReference>
<feature type="repeat" description="ANK" evidence="4">
    <location>
        <begin position="218"/>
        <end position="250"/>
    </location>
</feature>
<dbReference type="UniPathway" id="UPA00143"/>
<dbReference type="PROSITE" id="PS50225">
    <property type="entry name" value="SOCS"/>
    <property type="match status" value="1"/>
</dbReference>
<dbReference type="SMART" id="SM00253">
    <property type="entry name" value="SOCS"/>
    <property type="match status" value="1"/>
</dbReference>
<dbReference type="Ensembl" id="ENSPKIT00000001070.1">
    <property type="protein sequence ID" value="ENSPKIP00000020453.1"/>
    <property type="gene ID" value="ENSPKIG00000005226.1"/>
</dbReference>
<evidence type="ECO:0000256" key="4">
    <source>
        <dbReference type="PROSITE-ProRule" id="PRU00023"/>
    </source>
</evidence>
<comment type="pathway">
    <text evidence="1">Protein modification; protein ubiquitination.</text>
</comment>
<dbReference type="SUPFAM" id="SSF48403">
    <property type="entry name" value="Ankyrin repeat"/>
    <property type="match status" value="2"/>
</dbReference>
<reference evidence="7" key="2">
    <citation type="submission" date="2025-09" db="UniProtKB">
        <authorList>
            <consortium name="Ensembl"/>
        </authorList>
    </citation>
    <scope>IDENTIFICATION</scope>
</reference>
<dbReference type="AlphaFoldDB" id="A0A3B3RQA1"/>
<evidence type="ECO:0000256" key="5">
    <source>
        <dbReference type="SAM" id="MobiDB-lite"/>
    </source>
</evidence>
<dbReference type="Gene3D" id="1.25.40.20">
    <property type="entry name" value="Ankyrin repeat-containing domain"/>
    <property type="match status" value="2"/>
</dbReference>
<feature type="repeat" description="ANK" evidence="4">
    <location>
        <begin position="152"/>
        <end position="184"/>
    </location>
</feature>
<dbReference type="Gene3D" id="1.10.750.20">
    <property type="entry name" value="SOCS box"/>
    <property type="match status" value="1"/>
</dbReference>
<feature type="region of interest" description="Disordered" evidence="5">
    <location>
        <begin position="1"/>
        <end position="50"/>
    </location>
</feature>
<dbReference type="GeneID" id="111838930"/>
<feature type="repeat" description="ANK" evidence="4">
    <location>
        <begin position="284"/>
        <end position="316"/>
    </location>
</feature>
<evidence type="ECO:0000256" key="3">
    <source>
        <dbReference type="ARBA" id="ARBA00023043"/>
    </source>
</evidence>
<evidence type="ECO:0000256" key="1">
    <source>
        <dbReference type="ARBA" id="ARBA00004906"/>
    </source>
</evidence>
<dbReference type="GO" id="GO:0035556">
    <property type="term" value="P:intracellular signal transduction"/>
    <property type="evidence" value="ECO:0007669"/>
    <property type="project" value="InterPro"/>
</dbReference>
<dbReference type="InterPro" id="IPR002110">
    <property type="entry name" value="Ankyrin_rpt"/>
</dbReference>
<dbReference type="GeneTree" id="ENSGT00940000155490"/>
<dbReference type="RefSeq" id="XP_023658182.1">
    <property type="nucleotide sequence ID" value="XM_023802414.2"/>
</dbReference>
<dbReference type="SMART" id="SM00969">
    <property type="entry name" value="SOCS_box"/>
    <property type="match status" value="1"/>
</dbReference>
<proteinExistence type="predicted"/>
<dbReference type="InterPro" id="IPR001496">
    <property type="entry name" value="SOCS_box"/>
</dbReference>
<keyword evidence="3 4" id="KW-0040">ANK repeat</keyword>
<feature type="domain" description="SOCS box" evidence="6">
    <location>
        <begin position="580"/>
        <end position="629"/>
    </location>
</feature>
<name>A0A3B3RQA1_9TELE</name>
<feature type="repeat" description="ANK" evidence="4">
    <location>
        <begin position="317"/>
        <end position="349"/>
    </location>
</feature>
<dbReference type="STRING" id="1676925.ENSPKIP00000020453"/>
<dbReference type="SUPFAM" id="SSF158235">
    <property type="entry name" value="SOCS box-like"/>
    <property type="match status" value="1"/>
</dbReference>
<dbReference type="Pfam" id="PF13637">
    <property type="entry name" value="Ank_4"/>
    <property type="match status" value="2"/>
</dbReference>
<dbReference type="SMART" id="SM00248">
    <property type="entry name" value="ANK"/>
    <property type="match status" value="10"/>
</dbReference>
<sequence length="632" mass="68549">MLFSQSEDLSRRHSTHHHRPHPMQAGGVPLLNNRTNISSSGKRSDSGDAEGAVRSYSFVTGYGKRCIAWKRPDGSLFVTPEPEEAVDPVVMAIKDGDVKEVRRLIVSSPKSLTEANREGWLPLHEAAYHGQTDCILVLLKARPELIDKRTLQEQTPLFLAVAGDHVTCVQRLLERGADPDISNKNKETPLYKACERENAKVVDLLLRFGGGVNQRCSQGWTALHEATCRNSVDICRILLQAGAKVGATNTYGVTPLFLAAQGGRLEALEFLIHNGADINSQAGDGASALYEACRNGHVDIVELLLSRNADANRPAKAGLLPLHVAAQRGHYEIVSLLIPVTSRTSVRSCGISPLHLAAEHNQDEALEVLIECGFDVNATLSGDHSGKYEDRRSTPLYFAVANGNTEAAAMLLEAGADPNLDAFSPLLLAARQGCVETLGLLLEHGADPDVRIPTHPTAFPAAAVFCMNQPSLLRVLLDGGCDAQAFFSCEYGSDPHPPLKTSGISSGFNSRTLRFSTAVFPVSSEEAPTVPLQFCEAISSPAVSRWAGPIVDLLLDYVGSVRLCSRLLEHLDSFEGWATIKDKSASPRPLMHLCRQRIREQVGGRGLRRLATLPLPGRLLKYLNNKHSEDGC</sequence>
<feature type="compositionally biased region" description="Polar residues" evidence="5">
    <location>
        <begin position="32"/>
        <end position="41"/>
    </location>
</feature>
<feature type="compositionally biased region" description="Basic residues" evidence="5">
    <location>
        <begin position="12"/>
        <end position="21"/>
    </location>
</feature>
<dbReference type="Proteomes" id="UP000261540">
    <property type="component" value="Unplaced"/>
</dbReference>
<dbReference type="PROSITE" id="PS50088">
    <property type="entry name" value="ANK_REPEAT"/>
    <property type="match status" value="9"/>
</dbReference>
<evidence type="ECO:0000256" key="2">
    <source>
        <dbReference type="ARBA" id="ARBA00022737"/>
    </source>
</evidence>
<feature type="repeat" description="ANK" evidence="4">
    <location>
        <begin position="421"/>
        <end position="453"/>
    </location>
</feature>
<dbReference type="PRINTS" id="PR01415">
    <property type="entry name" value="ANKYRIN"/>
</dbReference>
<accession>A0A3B3RQA1</accession>